<feature type="region of interest" description="Disordered" evidence="1">
    <location>
        <begin position="1"/>
        <end position="43"/>
    </location>
</feature>
<feature type="transmembrane region" description="Helical" evidence="2">
    <location>
        <begin position="54"/>
        <end position="73"/>
    </location>
</feature>
<feature type="transmembrane region" description="Helical" evidence="2">
    <location>
        <begin position="203"/>
        <end position="233"/>
    </location>
</feature>
<evidence type="ECO:0000256" key="2">
    <source>
        <dbReference type="SAM" id="Phobius"/>
    </source>
</evidence>
<dbReference type="Proteomes" id="UP000249495">
    <property type="component" value="Chromosome 1"/>
</dbReference>
<dbReference type="STRING" id="1123303.GCA_000372425_01156"/>
<feature type="transmembrane region" description="Helical" evidence="2">
    <location>
        <begin position="245"/>
        <end position="267"/>
    </location>
</feature>
<evidence type="ECO:0000256" key="1">
    <source>
        <dbReference type="SAM" id="MobiDB-lite"/>
    </source>
</evidence>
<keyword evidence="2" id="KW-0812">Transmembrane</keyword>
<dbReference type="KEGG" id="sfer:NCTC12278_01849"/>
<protein>
    <submittedName>
        <fullName evidence="3">Membrane protein</fullName>
    </submittedName>
</protein>
<keyword evidence="2" id="KW-0472">Membrane</keyword>
<feature type="transmembrane region" description="Helical" evidence="2">
    <location>
        <begin position="107"/>
        <end position="137"/>
    </location>
</feature>
<feature type="transmembrane region" description="Helical" evidence="2">
    <location>
        <begin position="158"/>
        <end position="191"/>
    </location>
</feature>
<feature type="transmembrane region" description="Helical" evidence="2">
    <location>
        <begin position="294"/>
        <end position="318"/>
    </location>
</feature>
<sequence length="536" mass="61870">MKDKKKETVSQIDTSKRRASYSRSREFNSHRTTNQPDKASQTKTKVKMASRHRAYLLLLSIFVSVFSVATPLLTDFANAYQSHSLYTGFMMVRGQLPYTDIFATGGFLYYGLIAISYFLGSSLWLVLVQFLAFYVSGTYLYKIVTHMTGKDEIAVNTLILFYVLNFSLGFGGLYPIQFAMPFVFISLWFLTRYFVGEAKDEGFIVYGLTGALAYLMEPRTLFFWLVSLLVIAVRNIRARQGARNVYQFLCLIFGGLLIFYTVGYFVLDLQVLSSYISQAGIYYFTYFALGKENLFLTMPFQLFVLFASGLLMGALTFFKHIRREDDRDDIIKVIVFVSFILNLVYVFLSQSFDTYSFLILLPFGLVLTSLYLNDKYKEVYHTGSRRRKRQRQSKKVLSIFVMSHFYLPYLILAYSLFLPIYSFATAVPLNQERGEIVSYLKQNTSSKELIYTWDSSAKVYLDSVRKSATAYPIPTVNTVKASNKKELEDELLQNESKFVLVNKDLTLSETLQKNLENNYNLISEINSQHFLLYQKK</sequence>
<feature type="transmembrane region" description="Helical" evidence="2">
    <location>
        <begin position="396"/>
        <end position="421"/>
    </location>
</feature>
<feature type="transmembrane region" description="Helical" evidence="2">
    <location>
        <begin position="354"/>
        <end position="372"/>
    </location>
</feature>
<feature type="transmembrane region" description="Helical" evidence="2">
    <location>
        <begin position="330"/>
        <end position="348"/>
    </location>
</feature>
<keyword evidence="4" id="KW-1185">Reference proteome</keyword>
<organism evidence="3 4">
    <name type="scientific">Streptococcus ferus</name>
    <dbReference type="NCBI Taxonomy" id="1345"/>
    <lineage>
        <taxon>Bacteria</taxon>
        <taxon>Bacillati</taxon>
        <taxon>Bacillota</taxon>
        <taxon>Bacilli</taxon>
        <taxon>Lactobacillales</taxon>
        <taxon>Streptococcaceae</taxon>
        <taxon>Streptococcus</taxon>
    </lineage>
</organism>
<evidence type="ECO:0000313" key="4">
    <source>
        <dbReference type="Proteomes" id="UP000249495"/>
    </source>
</evidence>
<feature type="compositionally biased region" description="Polar residues" evidence="1">
    <location>
        <begin position="30"/>
        <end position="43"/>
    </location>
</feature>
<accession>A0A2X3W6W3</accession>
<reference evidence="3 4" key="1">
    <citation type="submission" date="2018-06" db="EMBL/GenBank/DDBJ databases">
        <authorList>
            <consortium name="Pathogen Informatics"/>
            <person name="Doyle S."/>
        </authorList>
    </citation>
    <scope>NUCLEOTIDE SEQUENCE [LARGE SCALE GENOMIC DNA]</scope>
    <source>
        <strain evidence="3 4">NCTC12278</strain>
    </source>
</reference>
<dbReference type="EMBL" id="LS483343">
    <property type="protein sequence ID" value="SQF41247.1"/>
    <property type="molecule type" value="Genomic_DNA"/>
</dbReference>
<keyword evidence="2" id="KW-1133">Transmembrane helix</keyword>
<evidence type="ECO:0000313" key="3">
    <source>
        <dbReference type="EMBL" id="SQF41247.1"/>
    </source>
</evidence>
<dbReference type="AlphaFoldDB" id="A0A2X3W6W3"/>
<proteinExistence type="predicted"/>
<gene>
    <name evidence="3" type="ORF">NCTC12278_01849</name>
</gene>
<name>A0A2X3W6W3_9STRE</name>